<dbReference type="EMBL" id="JACHMD010000001">
    <property type="protein sequence ID" value="MBB4668027.1"/>
    <property type="molecule type" value="Genomic_DNA"/>
</dbReference>
<keyword evidence="2" id="KW-1185">Reference proteome</keyword>
<sequence>MPDRKADAGTVWSRVEDGFHVASRDGNFLGYIDRQRDGRFLAFNMRSEAIGQFADLVAAMRAVAAAPALSQAAAGIFTIRETR</sequence>
<dbReference type="RefSeq" id="WP_184219387.1">
    <property type="nucleotide sequence ID" value="NZ_JACHMD010000001.1"/>
</dbReference>
<name>A0A7W7BSI1_9MICO</name>
<proteinExistence type="predicted"/>
<evidence type="ECO:0000313" key="2">
    <source>
        <dbReference type="Proteomes" id="UP000573729"/>
    </source>
</evidence>
<gene>
    <name evidence="1" type="ORF">BKA24_002736</name>
</gene>
<reference evidence="1 2" key="1">
    <citation type="submission" date="2020-08" db="EMBL/GenBank/DDBJ databases">
        <title>Sequencing the genomes of 1000 actinobacteria strains.</title>
        <authorList>
            <person name="Klenk H.-P."/>
        </authorList>
    </citation>
    <scope>NUCLEOTIDE SEQUENCE [LARGE SCALE GENOMIC DNA]</scope>
    <source>
        <strain evidence="1 2">DSM 24947</strain>
    </source>
</reference>
<evidence type="ECO:0000313" key="1">
    <source>
        <dbReference type="EMBL" id="MBB4668027.1"/>
    </source>
</evidence>
<comment type="caution">
    <text evidence="1">The sequence shown here is derived from an EMBL/GenBank/DDBJ whole genome shotgun (WGS) entry which is preliminary data.</text>
</comment>
<organism evidence="1 2">
    <name type="scientific">Microbacterium marinum</name>
    <dbReference type="NCBI Taxonomy" id="421115"/>
    <lineage>
        <taxon>Bacteria</taxon>
        <taxon>Bacillati</taxon>
        <taxon>Actinomycetota</taxon>
        <taxon>Actinomycetes</taxon>
        <taxon>Micrococcales</taxon>
        <taxon>Microbacteriaceae</taxon>
        <taxon>Microbacterium</taxon>
    </lineage>
</organism>
<accession>A0A7W7BSI1</accession>
<dbReference type="Proteomes" id="UP000573729">
    <property type="component" value="Unassembled WGS sequence"/>
</dbReference>
<protein>
    <submittedName>
        <fullName evidence="1">Uncharacterized protein</fullName>
    </submittedName>
</protein>
<dbReference type="AlphaFoldDB" id="A0A7W7BSI1"/>